<evidence type="ECO:0000313" key="7">
    <source>
        <dbReference type="EMBL" id="WFD43263.1"/>
    </source>
</evidence>
<gene>
    <name evidence="7" type="ORF">MPSI1_001924</name>
</gene>
<dbReference type="Gene3D" id="3.30.40.10">
    <property type="entry name" value="Zinc/RING finger domain, C3HC4 (zinc finger)"/>
    <property type="match status" value="1"/>
</dbReference>
<evidence type="ECO:0000259" key="6">
    <source>
        <dbReference type="PROSITE" id="PS50016"/>
    </source>
</evidence>
<feature type="region of interest" description="Disordered" evidence="5">
    <location>
        <begin position="521"/>
        <end position="606"/>
    </location>
</feature>
<feature type="compositionally biased region" description="Basic and acidic residues" evidence="5">
    <location>
        <begin position="283"/>
        <end position="301"/>
    </location>
</feature>
<dbReference type="CDD" id="cd15489">
    <property type="entry name" value="PHD_SF"/>
    <property type="match status" value="1"/>
</dbReference>
<dbReference type="GO" id="GO:0008270">
    <property type="term" value="F:zinc ion binding"/>
    <property type="evidence" value="ECO:0007669"/>
    <property type="project" value="UniProtKB-KW"/>
</dbReference>
<accession>A0AAF0F5M7</accession>
<keyword evidence="2 4" id="KW-0863">Zinc-finger</keyword>
<dbReference type="SMART" id="SM00249">
    <property type="entry name" value="PHD"/>
    <property type="match status" value="1"/>
</dbReference>
<dbReference type="Proteomes" id="UP001214628">
    <property type="component" value="Chromosome 2"/>
</dbReference>
<dbReference type="SUPFAM" id="SSF57903">
    <property type="entry name" value="FYVE/PHD zinc finger"/>
    <property type="match status" value="1"/>
</dbReference>
<dbReference type="GO" id="GO:0006355">
    <property type="term" value="P:regulation of DNA-templated transcription"/>
    <property type="evidence" value="ECO:0007669"/>
    <property type="project" value="InterPro"/>
</dbReference>
<feature type="compositionally biased region" description="Polar residues" evidence="5">
    <location>
        <begin position="441"/>
        <end position="452"/>
    </location>
</feature>
<dbReference type="InterPro" id="IPR019787">
    <property type="entry name" value="Znf_PHD-finger"/>
</dbReference>
<keyword evidence="3" id="KW-0862">Zinc</keyword>
<dbReference type="GO" id="GO:0000428">
    <property type="term" value="C:DNA-directed RNA polymerase complex"/>
    <property type="evidence" value="ECO:0007669"/>
    <property type="project" value="UniProtKB-KW"/>
</dbReference>
<feature type="region of interest" description="Disordered" evidence="5">
    <location>
        <begin position="135"/>
        <end position="210"/>
    </location>
</feature>
<keyword evidence="1" id="KW-0479">Metal-binding</keyword>
<dbReference type="EC" id="2.7.7.6" evidence="7"/>
<dbReference type="PROSITE" id="PS01359">
    <property type="entry name" value="ZF_PHD_1"/>
    <property type="match status" value="1"/>
</dbReference>
<feature type="compositionally biased region" description="Polar residues" evidence="5">
    <location>
        <begin position="170"/>
        <end position="200"/>
    </location>
</feature>
<dbReference type="GO" id="GO:0003899">
    <property type="term" value="F:DNA-directed RNA polymerase activity"/>
    <property type="evidence" value="ECO:0007669"/>
    <property type="project" value="UniProtKB-EC"/>
</dbReference>
<dbReference type="EMBL" id="CP118376">
    <property type="protein sequence ID" value="WFD43263.1"/>
    <property type="molecule type" value="Genomic_DNA"/>
</dbReference>
<feature type="compositionally biased region" description="Basic residues" evidence="5">
    <location>
        <begin position="138"/>
        <end position="154"/>
    </location>
</feature>
<dbReference type="PANTHER" id="PTHR14296:SF3">
    <property type="entry name" value="DIKAR, ISOFORM F"/>
    <property type="match status" value="1"/>
</dbReference>
<dbReference type="InterPro" id="IPR028938">
    <property type="entry name" value="Rsf1-like"/>
</dbReference>
<feature type="compositionally biased region" description="Polar residues" evidence="5">
    <location>
        <begin position="544"/>
        <end position="560"/>
    </location>
</feature>
<dbReference type="GO" id="GO:0031213">
    <property type="term" value="C:RSF complex"/>
    <property type="evidence" value="ECO:0007669"/>
    <property type="project" value="InterPro"/>
</dbReference>
<feature type="region of interest" description="Disordered" evidence="5">
    <location>
        <begin position="441"/>
        <end position="468"/>
    </location>
</feature>
<evidence type="ECO:0000313" key="8">
    <source>
        <dbReference type="Proteomes" id="UP001214628"/>
    </source>
</evidence>
<evidence type="ECO:0000256" key="5">
    <source>
        <dbReference type="SAM" id="MobiDB-lite"/>
    </source>
</evidence>
<dbReference type="InterPro" id="IPR019786">
    <property type="entry name" value="Zinc_finger_PHD-type_CS"/>
</dbReference>
<evidence type="ECO:0000256" key="4">
    <source>
        <dbReference type="PROSITE-ProRule" id="PRU00146"/>
    </source>
</evidence>
<evidence type="ECO:0000256" key="2">
    <source>
        <dbReference type="ARBA" id="ARBA00022771"/>
    </source>
</evidence>
<proteinExistence type="predicted"/>
<feature type="region of interest" description="Disordered" evidence="5">
    <location>
        <begin position="272"/>
        <end position="374"/>
    </location>
</feature>
<sequence>MQQLEDALESRDISQIDFLLQKLLHSLIGGKQQRSPDWLSTLQKEWNRRASSSTPLLLGKDQDDLPEWWSLELDAQIDLIHALCEWQLERPDRLRRLVSSDEDAVTWRVDPAGWDRQGNTYWLFDDNRLWIQRPPLRSQKRKAPAPKKIQRKVTKVVPPPRRGGRRSSRLTQDTNSETTESQAIRSEDVFNSESDLSNPPSEDEDQNTKQPTFLEFETVCVLLEDWQSLLRNLADSKHPDERSLYKYLAQEVYPRVEEVQLAEQRKQALEEAMQQRKRSSRIAMKESEREVREREIREARAARQQAANALAEERDRLAREHAEQHARRSREDRLRDREERILARERRFQERSRSHTPMQSSHNHHLHDGSDSTEQSDWRLNCEVCGKDQINPPNEDNVVACEQCGVWQHTDCWNRQDQAYGRMPRDWDTDDFVCSRCKNHVQSNEPEPSNKSPGLLATEPVGQHIPETKPTIHSATSFEPKQVSTQDILTTQLAGGGDFASRSLAEGDVHWKSPVVTNLSSHSSMASENDSHADGSLYPAGTTAPATPSRQFDSPASDTHGSPRAPTGYSPNYVPRPMASPGTFPLRRNTLPSPLSHGLHSDPQEK</sequence>
<dbReference type="PANTHER" id="PTHR14296">
    <property type="entry name" value="REMODELING AND SPACING FACTOR 1"/>
    <property type="match status" value="1"/>
</dbReference>
<keyword evidence="7" id="KW-0240">DNA-directed RNA polymerase</keyword>
<organism evidence="7 8">
    <name type="scientific">Malassezia psittaci</name>
    <dbReference type="NCBI Taxonomy" id="1821823"/>
    <lineage>
        <taxon>Eukaryota</taxon>
        <taxon>Fungi</taxon>
        <taxon>Dikarya</taxon>
        <taxon>Basidiomycota</taxon>
        <taxon>Ustilaginomycotina</taxon>
        <taxon>Malasseziomycetes</taxon>
        <taxon>Malasseziales</taxon>
        <taxon>Malasseziaceae</taxon>
        <taxon>Malassezia</taxon>
    </lineage>
</organism>
<feature type="compositionally biased region" description="Basic and acidic residues" evidence="5">
    <location>
        <begin position="311"/>
        <end position="353"/>
    </location>
</feature>
<keyword evidence="7" id="KW-0804">Transcription</keyword>
<dbReference type="InterPro" id="IPR001965">
    <property type="entry name" value="Znf_PHD"/>
</dbReference>
<keyword evidence="7" id="KW-0808">Transferase</keyword>
<keyword evidence="8" id="KW-1185">Reference proteome</keyword>
<dbReference type="PROSITE" id="PS50016">
    <property type="entry name" value="ZF_PHD_2"/>
    <property type="match status" value="1"/>
</dbReference>
<feature type="domain" description="PHD-type" evidence="6">
    <location>
        <begin position="379"/>
        <end position="440"/>
    </location>
</feature>
<dbReference type="InterPro" id="IPR013083">
    <property type="entry name" value="Znf_RING/FYVE/PHD"/>
</dbReference>
<evidence type="ECO:0000256" key="1">
    <source>
        <dbReference type="ARBA" id="ARBA00022723"/>
    </source>
</evidence>
<dbReference type="InterPro" id="IPR011011">
    <property type="entry name" value="Znf_FYVE_PHD"/>
</dbReference>
<dbReference type="Pfam" id="PF00628">
    <property type="entry name" value="PHD"/>
    <property type="match status" value="1"/>
</dbReference>
<dbReference type="AlphaFoldDB" id="A0AAF0F5M7"/>
<protein>
    <submittedName>
        <fullName evidence="7">DNA-directed RNA polymerase</fullName>
        <ecNumber evidence="7">2.7.7.6</ecNumber>
    </submittedName>
</protein>
<name>A0AAF0F5M7_9BASI</name>
<reference evidence="7" key="1">
    <citation type="submission" date="2023-02" db="EMBL/GenBank/DDBJ databases">
        <title>Mating type loci evolution in Malassezia.</title>
        <authorList>
            <person name="Coelho M.A."/>
        </authorList>
    </citation>
    <scope>NUCLEOTIDE SEQUENCE</scope>
    <source>
        <strain evidence="7">CBS 14136</strain>
    </source>
</reference>
<evidence type="ECO:0000256" key="3">
    <source>
        <dbReference type="ARBA" id="ARBA00022833"/>
    </source>
</evidence>
<keyword evidence="7" id="KW-0548">Nucleotidyltransferase</keyword>